<name>A0ACA8Z6N1_9BACL</name>
<sequence>MTTDNSMMMMIVTMIMVLSMIAVETFAVMKRFPLFFHRVHMDLYCG</sequence>
<reference evidence="1" key="1">
    <citation type="submission" date="2020-04" db="EMBL/GenBank/DDBJ databases">
        <authorList>
            <person name="Hogendoorn C."/>
        </authorList>
    </citation>
    <scope>NUCLEOTIDE SEQUENCE</scope>
    <source>
        <strain evidence="1">FAVT5</strain>
    </source>
</reference>
<accession>A0ACA8Z6N1</accession>
<dbReference type="EMBL" id="LR792684">
    <property type="protein sequence ID" value="CAB3389717.1"/>
    <property type="molecule type" value="Genomic_DNA"/>
</dbReference>
<gene>
    <name evidence="1" type="ORF">FAVT5_0499</name>
</gene>
<proteinExistence type="predicted"/>
<organism evidence="1 2">
    <name type="scientific">Kyrpidia spormannii</name>
    <dbReference type="NCBI Taxonomy" id="2055160"/>
    <lineage>
        <taxon>Bacteria</taxon>
        <taxon>Bacillati</taxon>
        <taxon>Bacillota</taxon>
        <taxon>Bacilli</taxon>
        <taxon>Bacillales</taxon>
        <taxon>Alicyclobacillaceae</taxon>
        <taxon>Kyrpidia</taxon>
    </lineage>
</organism>
<evidence type="ECO:0000313" key="2">
    <source>
        <dbReference type="Proteomes" id="UP000501793"/>
    </source>
</evidence>
<keyword evidence="2" id="KW-1185">Reference proteome</keyword>
<evidence type="ECO:0000313" key="1">
    <source>
        <dbReference type="EMBL" id="CAB3389717.1"/>
    </source>
</evidence>
<protein>
    <submittedName>
        <fullName evidence="1">Uncharacterized protein</fullName>
    </submittedName>
</protein>
<dbReference type="Proteomes" id="UP000501793">
    <property type="component" value="Chromosome"/>
</dbReference>